<dbReference type="EMBL" id="FOXF01000013">
    <property type="protein sequence ID" value="SFP29824.1"/>
    <property type="molecule type" value="Genomic_DNA"/>
</dbReference>
<reference evidence="2 3" key="1">
    <citation type="submission" date="2016-10" db="EMBL/GenBank/DDBJ databases">
        <authorList>
            <person name="Varghese N."/>
            <person name="Submissions S."/>
        </authorList>
    </citation>
    <scope>NUCLEOTIDE SEQUENCE [LARGE SCALE GENOMIC DNA]</scope>
    <source>
        <strain evidence="2 3">DSM 1361</strain>
    </source>
</reference>
<dbReference type="AlphaFoldDB" id="A0A662ZI69"/>
<evidence type="ECO:0000313" key="3">
    <source>
        <dbReference type="Proteomes" id="UP000243745"/>
    </source>
</evidence>
<dbReference type="SUPFAM" id="SSF69279">
    <property type="entry name" value="Phage tail proteins"/>
    <property type="match status" value="1"/>
</dbReference>
<feature type="region of interest" description="Disordered" evidence="1">
    <location>
        <begin position="1026"/>
        <end position="1067"/>
    </location>
</feature>
<accession>A0A662ZI69</accession>
<gene>
    <name evidence="2" type="ORF">SAMN02910344_01016</name>
</gene>
<dbReference type="Gene3D" id="2.30.110.50">
    <property type="match status" value="1"/>
</dbReference>
<proteinExistence type="predicted"/>
<evidence type="ECO:0000256" key="1">
    <source>
        <dbReference type="SAM" id="MobiDB-lite"/>
    </source>
</evidence>
<organism evidence="2 3">
    <name type="scientific">Ruminobacter amylophilus</name>
    <dbReference type="NCBI Taxonomy" id="867"/>
    <lineage>
        <taxon>Bacteria</taxon>
        <taxon>Pseudomonadati</taxon>
        <taxon>Pseudomonadota</taxon>
        <taxon>Gammaproteobacteria</taxon>
        <taxon>Aeromonadales</taxon>
        <taxon>Succinivibrionaceae</taxon>
        <taxon>Ruminobacter</taxon>
    </lineage>
</organism>
<dbReference type="Pfam" id="PF05954">
    <property type="entry name" value="Phage_GPD"/>
    <property type="match status" value="1"/>
</dbReference>
<name>A0A662ZI69_9GAMM</name>
<feature type="compositionally biased region" description="Acidic residues" evidence="1">
    <location>
        <begin position="1055"/>
        <end position="1067"/>
    </location>
</feature>
<dbReference type="Gene3D" id="4.10.220.110">
    <property type="match status" value="1"/>
</dbReference>
<keyword evidence="3" id="KW-1185">Reference proteome</keyword>
<protein>
    <submittedName>
        <fullName evidence="2">Phage late control gene D protein (GPD)</fullName>
    </submittedName>
</protein>
<dbReference type="RefSeq" id="WP_093141543.1">
    <property type="nucleotide sequence ID" value="NZ_FOXF01000013.1"/>
</dbReference>
<feature type="compositionally biased region" description="Polar residues" evidence="1">
    <location>
        <begin position="1026"/>
        <end position="1048"/>
    </location>
</feature>
<sequence>MLKKEINISFIGKCDFKNVTPYKCILSEGISVPFRAVVTLFSKDALKRNSLNGCLNVKTEITLLQYNTAGSISRGRRFQGIITSYRSLGLVSSLGSTASGDDCYCYELTIEPEMVLMGLNRRTRRFSSDSTPTDVISEIFASYQQNCEISSSMFDRIPENGYILQQNNESDLSFINRICRNFGFNYVFELTPAEDDSSKSSVKVVFSRGWKTGHAKQLTGNSTLVNKETIVCAVGRGNAESFDAEPVYLERMISSGYIGKGSIYTGENSATTLRADSIINSEYQIQHEGFDHVKGLAAPLKKSMSDYISESQAALSNVSSDRIRITSHDFAVAAGQILEIDGESYLVIRSHFGFNLDYPAAFKQAVGFETKEHELDLTAVAIPKPENEESTLAPLCTLGGINADDADSAEKDTVTVNAPSTVLAGTNNTVRESGSSSVPSVFIATVCDKDGAVTSIGTIQPSSDDNTAFPSSFYALLNDANQTVTATYVSTSSGDDSLGNFPRIGQKVLLILVNGSYYFQGYLPTTEALPVFDSSMRNELIYSRHLCANNLTKTINNGNRDSDDNILDFTQLSSTKNLIKHMVNTGKITSFMNIVGTKFSSQKIIDTYTSSHKSNLETNLKNIIDAKNKLDGDLKAARSGSQTSTDDDIQKLKDLYTSQDGYVDDLISAIKTDAVISSALKKIIKNDTSISEYKDDQLTESQLKDKQMDLALQKALVPCGSILFTTGCSRIYAKGHEIYADADTSVLSNNVTVKAQNNLILTADKSITLQVGNSKLNINGNTIQMAVAYFTNKFSPWDASVSLSPTTGVTVSGFQFKANSLTSSAISDSFGGGFSTKYGQVTSNGVRLKSATLTAPAVLKTAAGLGAKVLNGAFSTGWTDSNSEGWMVSSSCVKAANSITSIIADIIATIILYNKDTNRYCKTRSVYNAVIAGIGLALDAVDMIENLVTNIILAENDNDISFCKRTKENNYISPHDIYLMVSSSARMATSLASYTPLAADNLKSMKSASSMELSATNIAFGAKTTTNTSQIDQKSNSPVSDVSQTQVIDQKIKEGEDEDSEIDNQDD</sequence>
<evidence type="ECO:0000313" key="2">
    <source>
        <dbReference type="EMBL" id="SFP29824.1"/>
    </source>
</evidence>
<dbReference type="Proteomes" id="UP000243745">
    <property type="component" value="Unassembled WGS sequence"/>
</dbReference>
<dbReference type="OrthoDB" id="9762420at2"/>
<dbReference type="Gene3D" id="3.55.50.10">
    <property type="entry name" value="Baseplate protein-like domains"/>
    <property type="match status" value="1"/>
</dbReference>